<organism evidence="2 3">
    <name type="scientific">Mycolicibacterium sphagni</name>
    <dbReference type="NCBI Taxonomy" id="1786"/>
    <lineage>
        <taxon>Bacteria</taxon>
        <taxon>Bacillati</taxon>
        <taxon>Actinomycetota</taxon>
        <taxon>Actinomycetes</taxon>
        <taxon>Mycobacteriales</taxon>
        <taxon>Mycobacteriaceae</taxon>
        <taxon>Mycolicibacterium</taxon>
    </lineage>
</organism>
<dbReference type="Pfam" id="PF18374">
    <property type="entry name" value="Enolase_like_N"/>
    <property type="match status" value="1"/>
</dbReference>
<name>A0A255DB41_9MYCO</name>
<dbReference type="InterPro" id="IPR036849">
    <property type="entry name" value="Enolase-like_C_sf"/>
</dbReference>
<sequence>MKALIDFDGAPVFAIPARDGYRGVNACEGMLIEGPQGWGEFCPPPASSDLVAARWLTSAIEGGTVGWPDPVRGRVAVSVPVPAVSPDDAGTMVGRSGCRAADVRVTGGADALAEDLARLEAVRAALGPAGSIRCSVERLWDVDTAAGVIPVMNSAAGGLEFVQQPCATAAELAALRRRIDVRVAVEVASLGPDRPPASQVADIAVLAVGPLGGVRRALRFAEHEGLPCIVSAAPGAAESSIGLAGGLALAGVLPDVPFACGLGTATLLAGDVVSAGRALLPVEGYLPVSPMAPGPDPDRVAEFSLDDAERVAWWRGRLRAVRELL</sequence>
<comment type="caution">
    <text evidence="2">The sequence shown here is derived from an EMBL/GenBank/DDBJ whole genome shotgun (WGS) entry which is preliminary data.</text>
</comment>
<dbReference type="Gene3D" id="3.20.20.120">
    <property type="entry name" value="Enolase-like C-terminal domain"/>
    <property type="match status" value="1"/>
</dbReference>
<protein>
    <submittedName>
        <fullName evidence="2">O-succinylbenzoate synthase</fullName>
    </submittedName>
</protein>
<evidence type="ECO:0000313" key="3">
    <source>
        <dbReference type="Proteomes" id="UP000216063"/>
    </source>
</evidence>
<dbReference type="RefSeq" id="WP_094483163.1">
    <property type="nucleotide sequence ID" value="NZ_JACKSC010000324.1"/>
</dbReference>
<dbReference type="Proteomes" id="UP000216063">
    <property type="component" value="Unassembled WGS sequence"/>
</dbReference>
<evidence type="ECO:0000259" key="1">
    <source>
        <dbReference type="Pfam" id="PF13378"/>
    </source>
</evidence>
<dbReference type="Pfam" id="PF13378">
    <property type="entry name" value="MR_MLE_C"/>
    <property type="match status" value="1"/>
</dbReference>
<dbReference type="InterPro" id="IPR029065">
    <property type="entry name" value="Enolase_C-like"/>
</dbReference>
<reference evidence="2 3" key="1">
    <citation type="submission" date="2017-07" db="EMBL/GenBank/DDBJ databases">
        <title>The new phylogeny of genus Mycobacterium.</title>
        <authorList>
            <person name="Tortoli E."/>
            <person name="Trovato A."/>
            <person name="Cirillo D.M."/>
        </authorList>
    </citation>
    <scope>NUCLEOTIDE SEQUENCE [LARGE SCALE GENOMIC DNA]</scope>
    <source>
        <strain evidence="2 3">ATCC 33027</strain>
    </source>
</reference>
<dbReference type="EMBL" id="NOZR01000021">
    <property type="protein sequence ID" value="OYN76494.1"/>
    <property type="molecule type" value="Genomic_DNA"/>
</dbReference>
<dbReference type="AlphaFoldDB" id="A0A255DB41"/>
<dbReference type="SUPFAM" id="SSF51604">
    <property type="entry name" value="Enolase C-terminal domain-like"/>
    <property type="match status" value="1"/>
</dbReference>
<feature type="domain" description="Enolase C-terminal" evidence="1">
    <location>
        <begin position="91"/>
        <end position="294"/>
    </location>
</feature>
<keyword evidence="3" id="KW-1185">Reference proteome</keyword>
<evidence type="ECO:0000313" key="2">
    <source>
        <dbReference type="EMBL" id="OYN76494.1"/>
    </source>
</evidence>
<dbReference type="OrthoDB" id="3725747at2"/>
<accession>A0A255DB41</accession>
<proteinExistence type="predicted"/>
<gene>
    <name evidence="2" type="ORF">CG716_21600</name>
</gene>